<accession>A0A023C1D2</accession>
<dbReference type="STRING" id="1317122.ATO12_02865"/>
<protein>
    <recommendedName>
        <fullName evidence="1">Divergent 4Fe-4S mono-cluster domain-containing protein</fullName>
    </recommendedName>
</protein>
<dbReference type="InterPro" id="IPR010693">
    <property type="entry name" value="Divergent_4Fe-4S_mono-cluster"/>
</dbReference>
<keyword evidence="3" id="KW-1185">Reference proteome</keyword>
<dbReference type="Pfam" id="PF06902">
    <property type="entry name" value="Fer4_19"/>
    <property type="match status" value="1"/>
</dbReference>
<evidence type="ECO:0000259" key="1">
    <source>
        <dbReference type="Pfam" id="PF06902"/>
    </source>
</evidence>
<reference evidence="2 3" key="1">
    <citation type="submission" date="2014-04" db="EMBL/GenBank/DDBJ databases">
        <title>Aquimarina sp. 22II-S11-z7 Genome Sequencing.</title>
        <authorList>
            <person name="Lai Q."/>
        </authorList>
    </citation>
    <scope>NUCLEOTIDE SEQUENCE [LARGE SCALE GENOMIC DNA]</scope>
    <source>
        <strain evidence="2 3">22II-S11-z7</strain>
    </source>
</reference>
<proteinExistence type="predicted"/>
<dbReference type="Proteomes" id="UP000023541">
    <property type="component" value="Unassembled WGS sequence"/>
</dbReference>
<evidence type="ECO:0000313" key="3">
    <source>
        <dbReference type="Proteomes" id="UP000023541"/>
    </source>
</evidence>
<evidence type="ECO:0000313" key="2">
    <source>
        <dbReference type="EMBL" id="EZH75748.1"/>
    </source>
</evidence>
<dbReference type="EMBL" id="AQRA01000001">
    <property type="protein sequence ID" value="EZH75748.1"/>
    <property type="molecule type" value="Genomic_DNA"/>
</dbReference>
<feature type="domain" description="Divergent 4Fe-4S mono-cluster" evidence="1">
    <location>
        <begin position="5"/>
        <end position="67"/>
    </location>
</feature>
<dbReference type="eggNOG" id="COG3592">
    <property type="taxonomic scope" value="Bacteria"/>
</dbReference>
<sequence>MRKEYTNGEITIVWKPGKCTHAGVCVKTLPKAYQPKEKPWIRPEMATSEALKDQIGKCPSGALTFYENAR</sequence>
<gene>
    <name evidence="2" type="ORF">ATO12_02865</name>
</gene>
<organism evidence="2 3">
    <name type="scientific">Aquimarina atlantica</name>
    <dbReference type="NCBI Taxonomy" id="1317122"/>
    <lineage>
        <taxon>Bacteria</taxon>
        <taxon>Pseudomonadati</taxon>
        <taxon>Bacteroidota</taxon>
        <taxon>Flavobacteriia</taxon>
        <taxon>Flavobacteriales</taxon>
        <taxon>Flavobacteriaceae</taxon>
        <taxon>Aquimarina</taxon>
    </lineage>
</organism>
<dbReference type="AlphaFoldDB" id="A0A023C1D2"/>
<comment type="caution">
    <text evidence="2">The sequence shown here is derived from an EMBL/GenBank/DDBJ whole genome shotgun (WGS) entry which is preliminary data.</text>
</comment>
<dbReference type="SUPFAM" id="SSF54862">
    <property type="entry name" value="4Fe-4S ferredoxins"/>
    <property type="match status" value="1"/>
</dbReference>
<name>A0A023C1D2_9FLAO</name>